<dbReference type="SUPFAM" id="SSF54364">
    <property type="entry name" value="Translation initiation factor IF3, N-terminal domain"/>
    <property type="match status" value="1"/>
</dbReference>
<evidence type="ECO:0000313" key="10">
    <source>
        <dbReference type="Proteomes" id="UP000178319"/>
    </source>
</evidence>
<evidence type="ECO:0000313" key="9">
    <source>
        <dbReference type="EMBL" id="OGY11388.1"/>
    </source>
</evidence>
<comment type="function">
    <text evidence="4">IF-3 binds to the 30S ribosomal subunit and shifts the equilibrium between 70S ribosomes and their 50S and 30S subunits in favor of the free subunits, thus enhancing the availability of 30S subunits on which protein synthesis initiation begins.</text>
</comment>
<dbReference type="InterPro" id="IPR036787">
    <property type="entry name" value="T_IF-3_N_sf"/>
</dbReference>
<dbReference type="Gene3D" id="3.30.110.10">
    <property type="entry name" value="Translation initiation factor 3 (IF-3), C-terminal domain"/>
    <property type="match status" value="1"/>
</dbReference>
<dbReference type="HAMAP" id="MF_00080">
    <property type="entry name" value="IF_3"/>
    <property type="match status" value="1"/>
</dbReference>
<dbReference type="InterPro" id="IPR001288">
    <property type="entry name" value="Translation_initiation_fac_3"/>
</dbReference>
<dbReference type="GO" id="GO:0003743">
    <property type="term" value="F:translation initiation factor activity"/>
    <property type="evidence" value="ECO:0007669"/>
    <property type="project" value="UniProtKB-UniRule"/>
</dbReference>
<dbReference type="AlphaFoldDB" id="A0A1G1V7E6"/>
<dbReference type="Proteomes" id="UP000178319">
    <property type="component" value="Unassembled WGS sequence"/>
</dbReference>
<dbReference type="GO" id="GO:0016020">
    <property type="term" value="C:membrane"/>
    <property type="evidence" value="ECO:0007669"/>
    <property type="project" value="TreeGrafter"/>
</dbReference>
<feature type="domain" description="Translation initiation factor 3 N-terminal" evidence="8">
    <location>
        <begin position="1"/>
        <end position="70"/>
    </location>
</feature>
<feature type="coiled-coil region" evidence="6">
    <location>
        <begin position="25"/>
        <end position="81"/>
    </location>
</feature>
<keyword evidence="6" id="KW-0175">Coiled coil</keyword>
<dbReference type="NCBIfam" id="TIGR00168">
    <property type="entry name" value="infC"/>
    <property type="match status" value="1"/>
</dbReference>
<evidence type="ECO:0000259" key="8">
    <source>
        <dbReference type="Pfam" id="PF05198"/>
    </source>
</evidence>
<protein>
    <recommendedName>
        <fullName evidence="4 5">Translation initiation factor IF-3</fullName>
    </recommendedName>
</protein>
<name>A0A1G1V7E6_9BACT</name>
<gene>
    <name evidence="4" type="primary">infC</name>
    <name evidence="9" type="ORF">A3D26_02515</name>
</gene>
<dbReference type="SUPFAM" id="SSF55200">
    <property type="entry name" value="Translation initiation factor IF3, C-terminal domain"/>
    <property type="match status" value="1"/>
</dbReference>
<sequence length="181" mass="20763">MNQNIQARELRVVDAEGKQLGLFSREEALAKAKELELDIVEIASNAKPPVAKIIDFAKFRYQQEKKEKEARKKEKKGTEQKEVWLTPFIGENDYQTRLQKIQEFLGEGSKVRVVIKFRGAQMSHREFGYRLSEKVVQATKDRSAVDQEPKFLGRQLIMVLTPVKSNKTEKVGVEKVAKETA</sequence>
<dbReference type="EMBL" id="MHBZ01000019">
    <property type="protein sequence ID" value="OGY11388.1"/>
    <property type="molecule type" value="Genomic_DNA"/>
</dbReference>
<dbReference type="InterPro" id="IPR036788">
    <property type="entry name" value="T_IF-3_C_sf"/>
</dbReference>
<dbReference type="InterPro" id="IPR019815">
    <property type="entry name" value="Translation_initiation_fac_3_C"/>
</dbReference>
<dbReference type="Pfam" id="PF05198">
    <property type="entry name" value="IF3_N"/>
    <property type="match status" value="1"/>
</dbReference>
<dbReference type="GO" id="GO:0032790">
    <property type="term" value="P:ribosome disassembly"/>
    <property type="evidence" value="ECO:0007669"/>
    <property type="project" value="TreeGrafter"/>
</dbReference>
<evidence type="ECO:0000256" key="1">
    <source>
        <dbReference type="ARBA" id="ARBA00005439"/>
    </source>
</evidence>
<dbReference type="InterPro" id="IPR019814">
    <property type="entry name" value="Translation_initiation_fac_3_N"/>
</dbReference>
<dbReference type="PANTHER" id="PTHR10938:SF0">
    <property type="entry name" value="TRANSLATION INITIATION FACTOR IF-3, MITOCHONDRIAL"/>
    <property type="match status" value="1"/>
</dbReference>
<comment type="subunit">
    <text evidence="4">Monomer.</text>
</comment>
<evidence type="ECO:0000256" key="6">
    <source>
        <dbReference type="SAM" id="Coils"/>
    </source>
</evidence>
<comment type="caution">
    <text evidence="9">The sequence shown here is derived from an EMBL/GenBank/DDBJ whole genome shotgun (WGS) entry which is preliminary data.</text>
</comment>
<dbReference type="STRING" id="1797516.A3D26_02515"/>
<dbReference type="PANTHER" id="PTHR10938">
    <property type="entry name" value="TRANSLATION INITIATION FACTOR IF-3"/>
    <property type="match status" value="1"/>
</dbReference>
<organism evidence="9 10">
    <name type="scientific">Candidatus Blackburnbacteria bacterium RIFCSPHIGHO2_02_FULL_44_20</name>
    <dbReference type="NCBI Taxonomy" id="1797516"/>
    <lineage>
        <taxon>Bacteria</taxon>
        <taxon>Candidatus Blackburniibacteriota</taxon>
    </lineage>
</organism>
<reference evidence="9 10" key="1">
    <citation type="journal article" date="2016" name="Nat. Commun.">
        <title>Thousands of microbial genomes shed light on interconnected biogeochemical processes in an aquifer system.</title>
        <authorList>
            <person name="Anantharaman K."/>
            <person name="Brown C.T."/>
            <person name="Hug L.A."/>
            <person name="Sharon I."/>
            <person name="Castelle C.J."/>
            <person name="Probst A.J."/>
            <person name="Thomas B.C."/>
            <person name="Singh A."/>
            <person name="Wilkins M.J."/>
            <person name="Karaoz U."/>
            <person name="Brodie E.L."/>
            <person name="Williams K.H."/>
            <person name="Hubbard S.S."/>
            <person name="Banfield J.F."/>
        </authorList>
    </citation>
    <scope>NUCLEOTIDE SEQUENCE [LARGE SCALE GENOMIC DNA]</scope>
</reference>
<evidence type="ECO:0000256" key="3">
    <source>
        <dbReference type="ARBA" id="ARBA00022917"/>
    </source>
</evidence>
<dbReference type="Gene3D" id="3.10.20.80">
    <property type="entry name" value="Translation initiation factor 3 (IF-3), N-terminal domain"/>
    <property type="match status" value="1"/>
</dbReference>
<keyword evidence="4" id="KW-0963">Cytoplasm</keyword>
<dbReference type="Pfam" id="PF00707">
    <property type="entry name" value="IF3_C"/>
    <property type="match status" value="1"/>
</dbReference>
<evidence type="ECO:0000259" key="7">
    <source>
        <dbReference type="Pfam" id="PF00707"/>
    </source>
</evidence>
<proteinExistence type="inferred from homology"/>
<evidence type="ECO:0000256" key="2">
    <source>
        <dbReference type="ARBA" id="ARBA00022540"/>
    </source>
</evidence>
<keyword evidence="3 4" id="KW-0648">Protein biosynthesis</keyword>
<dbReference type="GO" id="GO:0005829">
    <property type="term" value="C:cytosol"/>
    <property type="evidence" value="ECO:0007669"/>
    <property type="project" value="TreeGrafter"/>
</dbReference>
<keyword evidence="2 4" id="KW-0396">Initiation factor</keyword>
<evidence type="ECO:0000256" key="4">
    <source>
        <dbReference type="HAMAP-Rule" id="MF_00080"/>
    </source>
</evidence>
<evidence type="ECO:0000256" key="5">
    <source>
        <dbReference type="NCBIfam" id="TIGR00168"/>
    </source>
</evidence>
<comment type="subcellular location">
    <subcellularLocation>
        <location evidence="4">Cytoplasm</location>
    </subcellularLocation>
</comment>
<accession>A0A1G1V7E6</accession>
<feature type="domain" description="Translation initiation factor 3 C-terminal" evidence="7">
    <location>
        <begin position="79"/>
        <end position="162"/>
    </location>
</feature>
<dbReference type="GO" id="GO:0043022">
    <property type="term" value="F:ribosome binding"/>
    <property type="evidence" value="ECO:0007669"/>
    <property type="project" value="TreeGrafter"/>
</dbReference>
<comment type="similarity">
    <text evidence="1 4">Belongs to the IF-3 family.</text>
</comment>